<evidence type="ECO:0000256" key="3">
    <source>
        <dbReference type="ARBA" id="ARBA00013252"/>
    </source>
</evidence>
<dbReference type="GO" id="GO:0006729">
    <property type="term" value="P:tetrahydrobiopterin biosynthetic process"/>
    <property type="evidence" value="ECO:0007669"/>
    <property type="project" value="InterPro"/>
</dbReference>
<dbReference type="STRING" id="403677.D0P3R3"/>
<organism evidence="6 7">
    <name type="scientific">Phytophthora infestans (strain T30-4)</name>
    <name type="common">Potato late blight agent</name>
    <dbReference type="NCBI Taxonomy" id="403677"/>
    <lineage>
        <taxon>Eukaryota</taxon>
        <taxon>Sar</taxon>
        <taxon>Stramenopiles</taxon>
        <taxon>Oomycota</taxon>
        <taxon>Peronosporomycetes</taxon>
        <taxon>Peronosporales</taxon>
        <taxon>Peronosporaceae</taxon>
        <taxon>Phytophthora</taxon>
    </lineage>
</organism>
<accession>D0P3R3</accession>
<dbReference type="eggNOG" id="KOG4073">
    <property type="taxonomic scope" value="Eukaryota"/>
</dbReference>
<name>D0P3R3_PHYIT</name>
<dbReference type="RefSeq" id="XP_002895060.1">
    <property type="nucleotide sequence ID" value="XM_002895014.1"/>
</dbReference>
<reference evidence="7" key="1">
    <citation type="journal article" date="2009" name="Nature">
        <title>Genome sequence and analysis of the Irish potato famine pathogen Phytophthora infestans.</title>
        <authorList>
            <consortium name="The Broad Institute Genome Sequencing Platform"/>
            <person name="Haas B.J."/>
            <person name="Kamoun S."/>
            <person name="Zody M.C."/>
            <person name="Jiang R.H."/>
            <person name="Handsaker R.E."/>
            <person name="Cano L.M."/>
            <person name="Grabherr M."/>
            <person name="Kodira C.D."/>
            <person name="Raffaele S."/>
            <person name="Torto-Alalibo T."/>
            <person name="Bozkurt T.O."/>
            <person name="Ah-Fong A.M."/>
            <person name="Alvarado L."/>
            <person name="Anderson V.L."/>
            <person name="Armstrong M.R."/>
            <person name="Avrova A."/>
            <person name="Baxter L."/>
            <person name="Beynon J."/>
            <person name="Boevink P.C."/>
            <person name="Bollmann S.R."/>
            <person name="Bos J.I."/>
            <person name="Bulone V."/>
            <person name="Cai G."/>
            <person name="Cakir C."/>
            <person name="Carrington J.C."/>
            <person name="Chawner M."/>
            <person name="Conti L."/>
            <person name="Costanzo S."/>
            <person name="Ewan R."/>
            <person name="Fahlgren N."/>
            <person name="Fischbach M.A."/>
            <person name="Fugelstad J."/>
            <person name="Gilroy E.M."/>
            <person name="Gnerre S."/>
            <person name="Green P.J."/>
            <person name="Grenville-Briggs L.J."/>
            <person name="Griffith J."/>
            <person name="Grunwald N.J."/>
            <person name="Horn K."/>
            <person name="Horner N.R."/>
            <person name="Hu C.H."/>
            <person name="Huitema E."/>
            <person name="Jeong D.H."/>
            <person name="Jones A.M."/>
            <person name="Jones J.D."/>
            <person name="Jones R.W."/>
            <person name="Karlsson E.K."/>
            <person name="Kunjeti S.G."/>
            <person name="Lamour K."/>
            <person name="Liu Z."/>
            <person name="Ma L."/>
            <person name="Maclean D."/>
            <person name="Chibucos M.C."/>
            <person name="McDonald H."/>
            <person name="McWalters J."/>
            <person name="Meijer H.J."/>
            <person name="Morgan W."/>
            <person name="Morris P.F."/>
            <person name="Munro C.A."/>
            <person name="O'Neill K."/>
            <person name="Ospina-Giraldo M."/>
            <person name="Pinzon A."/>
            <person name="Pritchard L."/>
            <person name="Ramsahoye B."/>
            <person name="Ren Q."/>
            <person name="Restrepo S."/>
            <person name="Roy S."/>
            <person name="Sadanandom A."/>
            <person name="Savidor A."/>
            <person name="Schornack S."/>
            <person name="Schwartz D.C."/>
            <person name="Schumann U.D."/>
            <person name="Schwessinger B."/>
            <person name="Seyer L."/>
            <person name="Sharpe T."/>
            <person name="Silvar C."/>
            <person name="Song J."/>
            <person name="Studholme D.J."/>
            <person name="Sykes S."/>
            <person name="Thines M."/>
            <person name="van de Vondervoort P.J."/>
            <person name="Phuntumart V."/>
            <person name="Wawra S."/>
            <person name="Weide R."/>
            <person name="Win J."/>
            <person name="Young C."/>
            <person name="Zhou S."/>
            <person name="Fry W."/>
            <person name="Meyers B.C."/>
            <person name="van West P."/>
            <person name="Ristaino J."/>
            <person name="Govers F."/>
            <person name="Birch P.R."/>
            <person name="Whisson S.C."/>
            <person name="Judelson H.S."/>
            <person name="Nusbaum C."/>
        </authorList>
    </citation>
    <scope>NUCLEOTIDE SEQUENCE [LARGE SCALE GENOMIC DNA]</scope>
    <source>
        <strain evidence="7">T30-4</strain>
    </source>
</reference>
<evidence type="ECO:0000256" key="5">
    <source>
        <dbReference type="ARBA" id="ARBA00030497"/>
    </source>
</evidence>
<proteinExistence type="inferred from homology"/>
<dbReference type="Pfam" id="PF01329">
    <property type="entry name" value="Pterin_4a"/>
    <property type="match status" value="1"/>
</dbReference>
<dbReference type="VEuPathDB" id="FungiDB:PITG_21202"/>
<evidence type="ECO:0000256" key="1">
    <source>
        <dbReference type="ARBA" id="ARBA00001554"/>
    </source>
</evidence>
<dbReference type="InterPro" id="IPR001533">
    <property type="entry name" value="Pterin_deHydtase"/>
</dbReference>
<keyword evidence="4" id="KW-0456">Lyase</keyword>
<evidence type="ECO:0000313" key="6">
    <source>
        <dbReference type="EMBL" id="EEY60718.1"/>
    </source>
</evidence>
<comment type="similarity">
    <text evidence="2">Belongs to the pterin-4-alpha-carbinolamine dehydratase family.</text>
</comment>
<dbReference type="GeneID" id="9466658"/>
<dbReference type="InParanoid" id="D0P3R3"/>
<dbReference type="GO" id="GO:0008124">
    <property type="term" value="F:4-alpha-hydroxytetrahydrobiopterin dehydratase activity"/>
    <property type="evidence" value="ECO:0007669"/>
    <property type="project" value="UniProtKB-EC"/>
</dbReference>
<evidence type="ECO:0000256" key="4">
    <source>
        <dbReference type="ARBA" id="ARBA00023239"/>
    </source>
</evidence>
<dbReference type="OrthoDB" id="124917at2759"/>
<dbReference type="EC" id="4.2.1.96" evidence="3"/>
<dbReference type="HOGENOM" id="CLU_981645_0_0_1"/>
<keyword evidence="7" id="KW-1185">Reference proteome</keyword>
<sequence length="284" mass="32533">MRGRSVDTFSSLWVVTRFTIGSAQITSAWEEVPNRDAIRRKFEFRDFNEAWGFMNRTALLAEQLGHHPEWFNVYNVTLSTHDCGGDNVGDWKFIGSGWIHENGLRMESGEPEAEPLGSAEPASVRALEPAISDFKRNWTDITILALVRAWRAVYRSGRAKDEKTTMFNERIFVAYQAAVPSTQRSKKAIEDKLQGLREMYRFISDVSANRVQGSTGKAEWFDLSKQDKKELSNLRVQIDPPEQNAPPTFELSKRTFYTVTCASKMLVEVFAKFIFCLRQLKCCH</sequence>
<dbReference type="KEGG" id="pif:PITG_21202"/>
<dbReference type="InterPro" id="IPR036428">
    <property type="entry name" value="PCD_sf"/>
</dbReference>
<dbReference type="SUPFAM" id="SSF55248">
    <property type="entry name" value="PCD-like"/>
    <property type="match status" value="1"/>
</dbReference>
<dbReference type="AlphaFoldDB" id="D0P3R3"/>
<protein>
    <recommendedName>
        <fullName evidence="3">4a-hydroxytetrahydrobiopterin dehydratase</fullName>
        <ecNumber evidence="3">4.2.1.96</ecNumber>
    </recommendedName>
    <alternativeName>
        <fullName evidence="5">4-alpha-hydroxy-tetrahydropterin dehydratase</fullName>
    </alternativeName>
</protein>
<dbReference type="PANTHER" id="PTHR12599:SF0">
    <property type="entry name" value="PTERIN-4-ALPHA-CARBINOLAMINE DEHYDRATASE"/>
    <property type="match status" value="1"/>
</dbReference>
<dbReference type="PANTHER" id="PTHR12599">
    <property type="entry name" value="PTERIN-4-ALPHA-CARBINOLAMINE DEHYDRATASE"/>
    <property type="match status" value="1"/>
</dbReference>
<dbReference type="EMBL" id="DS028410">
    <property type="protein sequence ID" value="EEY60718.1"/>
    <property type="molecule type" value="Genomic_DNA"/>
</dbReference>
<dbReference type="Proteomes" id="UP000006643">
    <property type="component" value="Unassembled WGS sequence"/>
</dbReference>
<comment type="catalytic activity">
    <reaction evidence="1">
        <text>(4aS,6R)-4a-hydroxy-L-erythro-5,6,7,8-tetrahydrobiopterin = (6R)-L-erythro-6,7-dihydrobiopterin + H2O</text>
        <dbReference type="Rhea" id="RHEA:11920"/>
        <dbReference type="ChEBI" id="CHEBI:15377"/>
        <dbReference type="ChEBI" id="CHEBI:15642"/>
        <dbReference type="ChEBI" id="CHEBI:43120"/>
        <dbReference type="EC" id="4.2.1.96"/>
    </reaction>
</comment>
<evidence type="ECO:0000256" key="2">
    <source>
        <dbReference type="ARBA" id="ARBA00006472"/>
    </source>
</evidence>
<gene>
    <name evidence="6" type="ORF">PITG_21202</name>
</gene>
<evidence type="ECO:0000313" key="7">
    <source>
        <dbReference type="Proteomes" id="UP000006643"/>
    </source>
</evidence>
<dbReference type="Gene3D" id="3.30.1360.20">
    <property type="entry name" value="Transcriptional coactivator/pterin dehydratase"/>
    <property type="match status" value="1"/>
</dbReference>